<dbReference type="Pfam" id="PF01261">
    <property type="entry name" value="AP_endonuc_2"/>
    <property type="match status" value="1"/>
</dbReference>
<dbReference type="STRING" id="27342.A0A0H2RZF0"/>
<dbReference type="Gene3D" id="3.20.20.150">
    <property type="entry name" value="Divalent-metal-dependent TIM barrel enzymes"/>
    <property type="match status" value="1"/>
</dbReference>
<dbReference type="AlphaFoldDB" id="A0A0H2RZF0"/>
<dbReference type="OrthoDB" id="5360893at2759"/>
<accession>A0A0H2RZF0</accession>
<protein>
    <submittedName>
        <fullName evidence="2">Xylose isomerase-like protein</fullName>
    </submittedName>
</protein>
<dbReference type="PANTHER" id="PTHR12110:SF56">
    <property type="entry name" value="DEHYDRATASE, PUTATIVE (AFU_ORTHOLOGUE AFUA_6G08740)-RELATED"/>
    <property type="match status" value="1"/>
</dbReference>
<dbReference type="Proteomes" id="UP000053477">
    <property type="component" value="Unassembled WGS sequence"/>
</dbReference>
<sequence length="353" mass="39779">MAIPMAYATASAGMHPSHTLPMKLRAIAQAKFEWTEVAMPDLEAYASSKYEDYRHLDVSGEGDLEKLVEATSEIHALCVELGLQVLTVMPFSQFEGYVDEEKLSRGLKRARAWFRVLKALDCQMLQVGSSNDPQITSDFSRMAADLQLLADEAAKQDPPIKIAYEMWAWGTYVNTWEHTWDICKRVDRPNFGLCLDTFQISAVYYATTVALSSDLETSLPLPAPSLEISLKNLTETLSQNLSKIFYAQISDGSRVDPNQLSQEAKDKGIHALYAWSNSYRPLPFQQGKESFLPVIEVMRAILATGWIGPWSYEVFLTSDQDRDDPNIPYFWTCEAVRSHLTILGKLKSERSAK</sequence>
<dbReference type="InterPro" id="IPR050312">
    <property type="entry name" value="IolE/XylAMocC-like"/>
</dbReference>
<keyword evidence="2" id="KW-0413">Isomerase</keyword>
<dbReference type="PANTHER" id="PTHR12110">
    <property type="entry name" value="HYDROXYPYRUVATE ISOMERASE"/>
    <property type="match status" value="1"/>
</dbReference>
<reference evidence="2 3" key="1">
    <citation type="submission" date="2015-04" db="EMBL/GenBank/DDBJ databases">
        <title>Complete genome sequence of Schizopora paradoxa KUC8140, a cosmopolitan wood degrader in East Asia.</title>
        <authorList>
            <consortium name="DOE Joint Genome Institute"/>
            <person name="Min B."/>
            <person name="Park H."/>
            <person name="Jang Y."/>
            <person name="Kim J.-J."/>
            <person name="Kim K.H."/>
            <person name="Pangilinan J."/>
            <person name="Lipzen A."/>
            <person name="Riley R."/>
            <person name="Grigoriev I.V."/>
            <person name="Spatafora J.W."/>
            <person name="Choi I.-G."/>
        </authorList>
    </citation>
    <scope>NUCLEOTIDE SEQUENCE [LARGE SCALE GENOMIC DNA]</scope>
    <source>
        <strain evidence="2 3">KUC8140</strain>
    </source>
</reference>
<feature type="domain" description="Xylose isomerase-like TIM barrel" evidence="1">
    <location>
        <begin position="25"/>
        <end position="318"/>
    </location>
</feature>
<evidence type="ECO:0000313" key="2">
    <source>
        <dbReference type="EMBL" id="KLO16982.1"/>
    </source>
</evidence>
<evidence type="ECO:0000313" key="3">
    <source>
        <dbReference type="Proteomes" id="UP000053477"/>
    </source>
</evidence>
<dbReference type="EMBL" id="KQ085909">
    <property type="protein sequence ID" value="KLO16982.1"/>
    <property type="molecule type" value="Genomic_DNA"/>
</dbReference>
<proteinExistence type="predicted"/>
<dbReference type="InterPro" id="IPR036237">
    <property type="entry name" value="Xyl_isomerase-like_sf"/>
</dbReference>
<dbReference type="SUPFAM" id="SSF51658">
    <property type="entry name" value="Xylose isomerase-like"/>
    <property type="match status" value="1"/>
</dbReference>
<gene>
    <name evidence="2" type="ORF">SCHPADRAFT_847118</name>
</gene>
<dbReference type="GO" id="GO:0016853">
    <property type="term" value="F:isomerase activity"/>
    <property type="evidence" value="ECO:0007669"/>
    <property type="project" value="UniProtKB-KW"/>
</dbReference>
<dbReference type="InterPro" id="IPR013022">
    <property type="entry name" value="Xyl_isomerase-like_TIM-brl"/>
</dbReference>
<name>A0A0H2RZF0_9AGAM</name>
<organism evidence="2 3">
    <name type="scientific">Schizopora paradoxa</name>
    <dbReference type="NCBI Taxonomy" id="27342"/>
    <lineage>
        <taxon>Eukaryota</taxon>
        <taxon>Fungi</taxon>
        <taxon>Dikarya</taxon>
        <taxon>Basidiomycota</taxon>
        <taxon>Agaricomycotina</taxon>
        <taxon>Agaricomycetes</taxon>
        <taxon>Hymenochaetales</taxon>
        <taxon>Schizoporaceae</taxon>
        <taxon>Schizopora</taxon>
    </lineage>
</organism>
<evidence type="ECO:0000259" key="1">
    <source>
        <dbReference type="Pfam" id="PF01261"/>
    </source>
</evidence>
<dbReference type="InParanoid" id="A0A0H2RZF0"/>
<keyword evidence="3" id="KW-1185">Reference proteome</keyword>